<dbReference type="AlphaFoldDB" id="A0A0F9CSD0"/>
<dbReference type="EMBL" id="LAZR01031931">
    <property type="protein sequence ID" value="KKL52338.1"/>
    <property type="molecule type" value="Genomic_DNA"/>
</dbReference>
<sequence length="98" mass="11688">MVVRLVSSATDARCASGLFVRSALQRTVMSKYAEIVKILKREEEMNEEEIRLDERQKIQKYIDENNIYQVEFEHYEPPLLMKWIPLKTHRISIEEGFE</sequence>
<proteinExistence type="predicted"/>
<reference evidence="1" key="1">
    <citation type="journal article" date="2015" name="Nature">
        <title>Complex archaea that bridge the gap between prokaryotes and eukaryotes.</title>
        <authorList>
            <person name="Spang A."/>
            <person name="Saw J.H."/>
            <person name="Jorgensen S.L."/>
            <person name="Zaremba-Niedzwiedzka K."/>
            <person name="Martijn J."/>
            <person name="Lind A.E."/>
            <person name="van Eijk R."/>
            <person name="Schleper C."/>
            <person name="Guy L."/>
            <person name="Ettema T.J."/>
        </authorList>
    </citation>
    <scope>NUCLEOTIDE SEQUENCE</scope>
</reference>
<name>A0A0F9CSD0_9ZZZZ</name>
<protein>
    <submittedName>
        <fullName evidence="1">Uncharacterized protein</fullName>
    </submittedName>
</protein>
<gene>
    <name evidence="1" type="ORF">LCGC14_2286480</name>
</gene>
<accession>A0A0F9CSD0</accession>
<organism evidence="1">
    <name type="scientific">marine sediment metagenome</name>
    <dbReference type="NCBI Taxonomy" id="412755"/>
    <lineage>
        <taxon>unclassified sequences</taxon>
        <taxon>metagenomes</taxon>
        <taxon>ecological metagenomes</taxon>
    </lineage>
</organism>
<comment type="caution">
    <text evidence="1">The sequence shown here is derived from an EMBL/GenBank/DDBJ whole genome shotgun (WGS) entry which is preliminary data.</text>
</comment>
<evidence type="ECO:0000313" key="1">
    <source>
        <dbReference type="EMBL" id="KKL52338.1"/>
    </source>
</evidence>